<accession>A0A839TJ06</accession>
<organism evidence="1 2">
    <name type="scientific">Paenibacillus rhizosphaerae</name>
    <dbReference type="NCBI Taxonomy" id="297318"/>
    <lineage>
        <taxon>Bacteria</taxon>
        <taxon>Bacillati</taxon>
        <taxon>Bacillota</taxon>
        <taxon>Bacilli</taxon>
        <taxon>Bacillales</taxon>
        <taxon>Paenibacillaceae</taxon>
        <taxon>Paenibacillus</taxon>
    </lineage>
</organism>
<dbReference type="Proteomes" id="UP000517523">
    <property type="component" value="Unassembled WGS sequence"/>
</dbReference>
<evidence type="ECO:0008006" key="3">
    <source>
        <dbReference type="Google" id="ProtNLM"/>
    </source>
</evidence>
<gene>
    <name evidence="1" type="ORF">FHS19_000022</name>
</gene>
<proteinExistence type="predicted"/>
<dbReference type="EMBL" id="JACHXJ010000001">
    <property type="protein sequence ID" value="MBB3125368.1"/>
    <property type="molecule type" value="Genomic_DNA"/>
</dbReference>
<comment type="caution">
    <text evidence="1">The sequence shown here is derived from an EMBL/GenBank/DDBJ whole genome shotgun (WGS) entry which is preliminary data.</text>
</comment>
<sequence length="112" mass="12101">MSITPTITLQDNLSGVDSTKTVVLLDGNNVQQGEAIPLYELQLGPHAYMITASDLAGNISSHSVTFETSTSIQSLQDMISSFTSAGWIDNTGISNSQQKKLNNNAQRLKHCF</sequence>
<protein>
    <recommendedName>
        <fullName evidence="3">Bacterial Ig-like domain-containing protein</fullName>
    </recommendedName>
</protein>
<name>A0A839TJ06_9BACL</name>
<dbReference type="AlphaFoldDB" id="A0A839TJ06"/>
<reference evidence="1 2" key="1">
    <citation type="submission" date="2020-08" db="EMBL/GenBank/DDBJ databases">
        <title>Genomic Encyclopedia of Type Strains, Phase III (KMG-III): the genomes of soil and plant-associated and newly described type strains.</title>
        <authorList>
            <person name="Whitman W."/>
        </authorList>
    </citation>
    <scope>NUCLEOTIDE SEQUENCE [LARGE SCALE GENOMIC DNA]</scope>
    <source>
        <strain evidence="1 2">CECT 5831</strain>
    </source>
</reference>
<evidence type="ECO:0000313" key="1">
    <source>
        <dbReference type="EMBL" id="MBB3125368.1"/>
    </source>
</evidence>
<evidence type="ECO:0000313" key="2">
    <source>
        <dbReference type="Proteomes" id="UP000517523"/>
    </source>
</evidence>